<dbReference type="InterPro" id="IPR002035">
    <property type="entry name" value="VWF_A"/>
</dbReference>
<dbReference type="Gene3D" id="3.40.50.410">
    <property type="entry name" value="von Willebrand factor, type A domain"/>
    <property type="match status" value="1"/>
</dbReference>
<evidence type="ECO:0000313" key="6">
    <source>
        <dbReference type="RefSeq" id="XP_021840003.2"/>
    </source>
</evidence>
<dbReference type="KEGG" id="soe:110779849"/>
<accession>A0A9R0I024</accession>
<dbReference type="Pfam" id="PF14624">
    <property type="entry name" value="Vwaint"/>
    <property type="match status" value="1"/>
</dbReference>
<dbReference type="InterPro" id="IPR013083">
    <property type="entry name" value="Znf_RING/FYVE/PHD"/>
</dbReference>
<dbReference type="PANTHER" id="PTHR10579:SF43">
    <property type="entry name" value="ZINC FINGER (C3HC4-TYPE RING FINGER) FAMILY PROTEIN"/>
    <property type="match status" value="1"/>
</dbReference>
<sequence length="691" mass="75497">MASKWRKAKQALGLNLCYHVPKTMVDDDDESPPMSERVSDAALLSRPITAAAAAAAASGRLSKSFSRKHSSEKTCSICLATMRPGKGAIFTAECSHSFHFRCVTSNVKHGNQICPICRAKWKEIPLENPDLSQRDGPLQNNAVMTVIRRLPSTPRNSNRHVVPLFYAAEPAVFDDDEPLNRGEVSQNAASDADGNLSKIIGIRAYPEVSSVPRSKSCHEFTVLINLKAAVTNSTQNSSTDNLGLPRTPVDLVTVLDISGSMAGTKLALLKRAMGFVIHNMSSNDRLSVVTFSSTARRLFPLRRMSESGRQQALLAVNSLVANGGTNIAEGLRKGAKVMEERREKKNTVASVILLSDGQDTYTVDRSGGNKTAPNNYQSLLPSSIQDSKRLGFQIPVHTFGFGIDHDSILMHSISEMSGGTFSFIETEAAIQDAFAQCIGGLLSVVVQNLVVEIECIHPSIKLQSVKAGSYPSQVMGNRRSGVIDIGDLYADEERDFLLLLDVPAGNHTQLVKVKCLFKDALTKESLTVESEEVSIERPESSAAAQEEEGSIEVDRQRNRLKATEAISEARTAAENGDLDNAISVLENCRKMLSRTISAKKQDRLCVAMDAELKEMQERMASRHVYEASGRAYVLSGLSSHSWQRATARGDSTDSSSLIQSYQTPSMVEMLNRSQTMLKRSPGERLIRPKPR</sequence>
<dbReference type="Pfam" id="PF00092">
    <property type="entry name" value="VWA"/>
    <property type="match status" value="1"/>
</dbReference>
<reference evidence="5" key="1">
    <citation type="journal article" date="2021" name="Nat. Commun.">
        <title>Genomic analyses provide insights into spinach domestication and the genetic basis of agronomic traits.</title>
        <authorList>
            <person name="Cai X."/>
            <person name="Sun X."/>
            <person name="Xu C."/>
            <person name="Sun H."/>
            <person name="Wang X."/>
            <person name="Ge C."/>
            <person name="Zhang Z."/>
            <person name="Wang Q."/>
            <person name="Fei Z."/>
            <person name="Jiao C."/>
            <person name="Wang Q."/>
        </authorList>
    </citation>
    <scope>NUCLEOTIDE SEQUENCE [LARGE SCALE GENOMIC DNA]</scope>
    <source>
        <strain evidence="5">cv. Varoflay</strain>
    </source>
</reference>
<dbReference type="CDD" id="cd23114">
    <property type="entry name" value="RING-H2_WAVH2"/>
    <property type="match status" value="1"/>
</dbReference>
<protein>
    <submittedName>
        <fullName evidence="6">E3 ubiquitin-protein ligase WAV3 isoform X1</fullName>
    </submittedName>
</protein>
<evidence type="ECO:0000256" key="1">
    <source>
        <dbReference type="PROSITE-ProRule" id="PRU00175"/>
    </source>
</evidence>
<dbReference type="SMART" id="SM00327">
    <property type="entry name" value="VWA"/>
    <property type="match status" value="1"/>
</dbReference>
<dbReference type="PROSITE" id="PS50234">
    <property type="entry name" value="VWFA"/>
    <property type="match status" value="1"/>
</dbReference>
<dbReference type="InterPro" id="IPR001841">
    <property type="entry name" value="Znf_RING"/>
</dbReference>
<reference evidence="6" key="2">
    <citation type="submission" date="2025-08" db="UniProtKB">
        <authorList>
            <consortium name="RefSeq"/>
        </authorList>
    </citation>
    <scope>IDENTIFICATION</scope>
    <source>
        <tissue evidence="6">Leaf</tissue>
    </source>
</reference>
<evidence type="ECO:0000259" key="4">
    <source>
        <dbReference type="PROSITE" id="PS50234"/>
    </source>
</evidence>
<keyword evidence="1" id="KW-0862">Zinc</keyword>
<feature type="domain" description="VWFA" evidence="4">
    <location>
        <begin position="250"/>
        <end position="438"/>
    </location>
</feature>
<dbReference type="InterPro" id="IPR036465">
    <property type="entry name" value="vWFA_dom_sf"/>
</dbReference>
<dbReference type="Proteomes" id="UP000813463">
    <property type="component" value="Chromosome 1"/>
</dbReference>
<dbReference type="Pfam" id="PF17123">
    <property type="entry name" value="zf-RING_11"/>
    <property type="match status" value="1"/>
</dbReference>
<dbReference type="Gene3D" id="3.30.40.10">
    <property type="entry name" value="Zinc/RING finger domain, C3HC4 (zinc finger)"/>
    <property type="match status" value="1"/>
</dbReference>
<proteinExistence type="predicted"/>
<keyword evidence="1" id="KW-0479">Metal-binding</keyword>
<dbReference type="PANTHER" id="PTHR10579">
    <property type="entry name" value="CALCIUM-ACTIVATED CHLORIDE CHANNEL REGULATOR"/>
    <property type="match status" value="1"/>
</dbReference>
<gene>
    <name evidence="6" type="primary">LOC110779849</name>
</gene>
<name>A0A9R0I024_SPIOL</name>
<dbReference type="PROSITE" id="PS50089">
    <property type="entry name" value="ZF_RING_2"/>
    <property type="match status" value="1"/>
</dbReference>
<evidence type="ECO:0000313" key="5">
    <source>
        <dbReference type="Proteomes" id="UP000813463"/>
    </source>
</evidence>
<keyword evidence="5" id="KW-1185">Reference proteome</keyword>
<dbReference type="InterPro" id="IPR032838">
    <property type="entry name" value="Vwaint_dom"/>
</dbReference>
<dbReference type="SUPFAM" id="SSF57850">
    <property type="entry name" value="RING/U-box"/>
    <property type="match status" value="1"/>
</dbReference>
<evidence type="ECO:0000256" key="2">
    <source>
        <dbReference type="SAM" id="MobiDB-lite"/>
    </source>
</evidence>
<feature type="domain" description="RING-type" evidence="3">
    <location>
        <begin position="75"/>
        <end position="118"/>
    </location>
</feature>
<feature type="region of interest" description="Disordered" evidence="2">
    <location>
        <begin position="529"/>
        <end position="556"/>
    </location>
</feature>
<organism evidence="5 6">
    <name type="scientific">Spinacia oleracea</name>
    <name type="common">Spinach</name>
    <dbReference type="NCBI Taxonomy" id="3562"/>
    <lineage>
        <taxon>Eukaryota</taxon>
        <taxon>Viridiplantae</taxon>
        <taxon>Streptophyta</taxon>
        <taxon>Embryophyta</taxon>
        <taxon>Tracheophyta</taxon>
        <taxon>Spermatophyta</taxon>
        <taxon>Magnoliopsida</taxon>
        <taxon>eudicotyledons</taxon>
        <taxon>Gunneridae</taxon>
        <taxon>Pentapetalae</taxon>
        <taxon>Caryophyllales</taxon>
        <taxon>Chenopodiaceae</taxon>
        <taxon>Chenopodioideae</taxon>
        <taxon>Anserineae</taxon>
        <taxon>Spinacia</taxon>
    </lineage>
</organism>
<dbReference type="GO" id="GO:0008270">
    <property type="term" value="F:zinc ion binding"/>
    <property type="evidence" value="ECO:0007669"/>
    <property type="project" value="UniProtKB-KW"/>
</dbReference>
<dbReference type="SMART" id="SM00184">
    <property type="entry name" value="RING"/>
    <property type="match status" value="1"/>
</dbReference>
<dbReference type="RefSeq" id="XP_021840003.2">
    <property type="nucleotide sequence ID" value="XM_021984311.2"/>
</dbReference>
<dbReference type="AlphaFoldDB" id="A0A9R0I024"/>
<evidence type="ECO:0000259" key="3">
    <source>
        <dbReference type="PROSITE" id="PS50089"/>
    </source>
</evidence>
<dbReference type="InterPro" id="IPR051266">
    <property type="entry name" value="CLCR"/>
</dbReference>
<dbReference type="GeneID" id="110779849"/>
<keyword evidence="1" id="KW-0863">Zinc-finger</keyword>
<dbReference type="SUPFAM" id="SSF53300">
    <property type="entry name" value="vWA-like"/>
    <property type="match status" value="1"/>
</dbReference>